<keyword evidence="5" id="KW-0560">Oxidoreductase</keyword>
<feature type="transmembrane region" description="Helical" evidence="7">
    <location>
        <begin position="111"/>
        <end position="130"/>
    </location>
</feature>
<evidence type="ECO:0000313" key="10">
    <source>
        <dbReference type="Proteomes" id="UP000030428"/>
    </source>
</evidence>
<reference evidence="9 10" key="1">
    <citation type="journal article" date="2016" name="Front. Microbiol.">
        <title>Single-Cell (Meta-)Genomics of a Dimorphic Candidatus Thiomargarita nelsonii Reveals Genomic Plasticity.</title>
        <authorList>
            <person name="Flood B.E."/>
            <person name="Fliss P."/>
            <person name="Jones D.S."/>
            <person name="Dick G.J."/>
            <person name="Jain S."/>
            <person name="Kaster A.K."/>
            <person name="Winkel M."/>
            <person name="Mussmann M."/>
            <person name="Bailey J."/>
        </authorList>
    </citation>
    <scope>NUCLEOTIDE SEQUENCE [LARGE SCALE GENOMIC DNA]</scope>
    <source>
        <strain evidence="9">Hydrate Ridge</strain>
    </source>
</reference>
<feature type="transmembrane region" description="Helical" evidence="7">
    <location>
        <begin position="71"/>
        <end position="91"/>
    </location>
</feature>
<evidence type="ECO:0000256" key="4">
    <source>
        <dbReference type="ARBA" id="ARBA00022989"/>
    </source>
</evidence>
<dbReference type="AlphaFoldDB" id="A0A0A6PH90"/>
<keyword evidence="6 7" id="KW-0472">Membrane</keyword>
<keyword evidence="3 7" id="KW-0812">Transmembrane</keyword>
<keyword evidence="2" id="KW-1003">Cell membrane</keyword>
<evidence type="ECO:0000256" key="7">
    <source>
        <dbReference type="SAM" id="Phobius"/>
    </source>
</evidence>
<keyword evidence="4 7" id="KW-1133">Transmembrane helix</keyword>
<dbReference type="GO" id="GO:0005886">
    <property type="term" value="C:plasma membrane"/>
    <property type="evidence" value="ECO:0007669"/>
    <property type="project" value="UniProtKB-SubCell"/>
</dbReference>
<gene>
    <name evidence="9" type="ORF">PN36_26925</name>
</gene>
<feature type="transmembrane region" description="Helical" evidence="7">
    <location>
        <begin position="142"/>
        <end position="162"/>
    </location>
</feature>
<feature type="domain" description="NarG-like" evidence="8">
    <location>
        <begin position="70"/>
        <end position="212"/>
    </location>
</feature>
<protein>
    <submittedName>
        <fullName evidence="9">Nitrate reductase</fullName>
    </submittedName>
</protein>
<dbReference type="InterPro" id="IPR036197">
    <property type="entry name" value="NarG-like_sf"/>
</dbReference>
<name>A0A0A6PH90_9GAMM</name>
<comment type="caution">
    <text evidence="9">The sequence shown here is derived from an EMBL/GenBank/DDBJ whole genome shotgun (WGS) entry which is preliminary data.</text>
</comment>
<comment type="subcellular location">
    <subcellularLocation>
        <location evidence="1">Cell membrane</location>
        <topology evidence="1">Multi-pass membrane protein</topology>
    </subcellularLocation>
</comment>
<proteinExistence type="predicted"/>
<feature type="transmembrane region" description="Helical" evidence="7">
    <location>
        <begin position="6"/>
        <end position="28"/>
    </location>
</feature>
<sequence>MGIWTAFYALSFYLATLILIGGLAYKIYQYAKTPAPLKVPTMPAPLTTSGVVLRVLSEVVLFRSLFRANKWIWLFGMMFHGALWVVLLRHLRYFTEPVWSWVVLVQPFGKYGGFVMLIGLLGLLARRIFVERIRYISNPSDYLMLILLLVIGGSGVMMSFVLPTDIVQFKAFMLGVMYFDWQAIPTDSILLVHLAAVILLMIIFPISKLLHAPGVFFSPGRNQVDNSREKRHIAPWALKLETKESS</sequence>
<dbReference type="EMBL" id="JSZA02000162">
    <property type="protein sequence ID" value="KHD09897.1"/>
    <property type="molecule type" value="Genomic_DNA"/>
</dbReference>
<evidence type="ECO:0000259" key="8">
    <source>
        <dbReference type="Pfam" id="PF02665"/>
    </source>
</evidence>
<dbReference type="InterPro" id="IPR023234">
    <property type="entry name" value="NarG-like_domain"/>
</dbReference>
<organism evidence="9 10">
    <name type="scientific">Candidatus Thiomargarita nelsonii</name>
    <dbReference type="NCBI Taxonomy" id="1003181"/>
    <lineage>
        <taxon>Bacteria</taxon>
        <taxon>Pseudomonadati</taxon>
        <taxon>Pseudomonadota</taxon>
        <taxon>Gammaproteobacteria</taxon>
        <taxon>Thiotrichales</taxon>
        <taxon>Thiotrichaceae</taxon>
        <taxon>Thiomargarita</taxon>
    </lineage>
</organism>
<evidence type="ECO:0000256" key="2">
    <source>
        <dbReference type="ARBA" id="ARBA00022475"/>
    </source>
</evidence>
<evidence type="ECO:0000313" key="9">
    <source>
        <dbReference type="EMBL" id="KHD09897.1"/>
    </source>
</evidence>
<keyword evidence="10" id="KW-1185">Reference proteome</keyword>
<feature type="transmembrane region" description="Helical" evidence="7">
    <location>
        <begin position="182"/>
        <end position="204"/>
    </location>
</feature>
<evidence type="ECO:0000256" key="1">
    <source>
        <dbReference type="ARBA" id="ARBA00004651"/>
    </source>
</evidence>
<dbReference type="GO" id="GO:0016491">
    <property type="term" value="F:oxidoreductase activity"/>
    <property type="evidence" value="ECO:0007669"/>
    <property type="project" value="UniProtKB-KW"/>
</dbReference>
<evidence type="ECO:0000256" key="5">
    <source>
        <dbReference type="ARBA" id="ARBA00023002"/>
    </source>
</evidence>
<dbReference type="Pfam" id="PF02665">
    <property type="entry name" value="Nitrate_red_gam"/>
    <property type="match status" value="1"/>
</dbReference>
<dbReference type="Gene3D" id="1.20.950.20">
    <property type="entry name" value="Transmembrane di-heme cytochromes, Chain C"/>
    <property type="match status" value="1"/>
</dbReference>
<dbReference type="Proteomes" id="UP000030428">
    <property type="component" value="Unassembled WGS sequence"/>
</dbReference>
<evidence type="ECO:0000256" key="6">
    <source>
        <dbReference type="ARBA" id="ARBA00023136"/>
    </source>
</evidence>
<accession>A0A0A6PH90</accession>
<dbReference type="SUPFAM" id="SSF103501">
    <property type="entry name" value="Respiratory nitrate reductase 1 gamma chain"/>
    <property type="match status" value="1"/>
</dbReference>
<evidence type="ECO:0000256" key="3">
    <source>
        <dbReference type="ARBA" id="ARBA00022692"/>
    </source>
</evidence>